<dbReference type="InterPro" id="IPR015943">
    <property type="entry name" value="WD40/YVTN_repeat-like_dom_sf"/>
</dbReference>
<evidence type="ECO:0000313" key="7">
    <source>
        <dbReference type="Proteomes" id="UP000494205"/>
    </source>
</evidence>
<organism evidence="4 7">
    <name type="scientific">Paraburkholderia rhynchosiae</name>
    <dbReference type="NCBI Taxonomy" id="487049"/>
    <lineage>
        <taxon>Bacteria</taxon>
        <taxon>Pseudomonadati</taxon>
        <taxon>Pseudomonadota</taxon>
        <taxon>Betaproteobacteria</taxon>
        <taxon>Burkholderiales</taxon>
        <taxon>Burkholderiaceae</taxon>
        <taxon>Paraburkholderia</taxon>
    </lineage>
</organism>
<dbReference type="SUPFAM" id="SSF51004">
    <property type="entry name" value="C-terminal (heme d1) domain of cytochrome cd1-nitrite reductase"/>
    <property type="match status" value="1"/>
</dbReference>
<keyword evidence="2" id="KW-0313">Glucose metabolism</keyword>
<dbReference type="Gene3D" id="2.130.10.10">
    <property type="entry name" value="YVTN repeat-like/Quinoprotein amine dehydrogenase"/>
    <property type="match status" value="1"/>
</dbReference>
<evidence type="ECO:0000256" key="3">
    <source>
        <dbReference type="SAM" id="SignalP"/>
    </source>
</evidence>
<evidence type="ECO:0000256" key="2">
    <source>
        <dbReference type="ARBA" id="ARBA00022526"/>
    </source>
</evidence>
<dbReference type="OrthoDB" id="9790815at2"/>
<dbReference type="RefSeq" id="WP_102632694.1">
    <property type="nucleotide sequence ID" value="NZ_CADIJZ010000009.1"/>
</dbReference>
<dbReference type="InterPro" id="IPR011048">
    <property type="entry name" value="Haem_d1_sf"/>
</dbReference>
<feature type="chain" id="PRO_5044384456" evidence="3">
    <location>
        <begin position="26"/>
        <end position="366"/>
    </location>
</feature>
<dbReference type="GO" id="GO:0005829">
    <property type="term" value="C:cytosol"/>
    <property type="evidence" value="ECO:0007669"/>
    <property type="project" value="TreeGrafter"/>
</dbReference>
<keyword evidence="4" id="KW-0378">Hydrolase</keyword>
<dbReference type="InterPro" id="IPR050282">
    <property type="entry name" value="Cycloisomerase_2"/>
</dbReference>
<dbReference type="PANTHER" id="PTHR30344">
    <property type="entry name" value="6-PHOSPHOGLUCONOLACTONASE-RELATED"/>
    <property type="match status" value="1"/>
</dbReference>
<protein>
    <submittedName>
        <fullName evidence="4">6-phosphogluconolactonase</fullName>
        <ecNumber evidence="4">3.1.1.31</ecNumber>
    </submittedName>
</protein>
<dbReference type="InterPro" id="IPR019405">
    <property type="entry name" value="Lactonase_7-beta_prop"/>
</dbReference>
<dbReference type="AlphaFoldDB" id="A0A2N7WMT4"/>
<dbReference type="Proteomes" id="UP000235659">
    <property type="component" value="Unassembled WGS sequence"/>
</dbReference>
<evidence type="ECO:0000313" key="6">
    <source>
        <dbReference type="Proteomes" id="UP000235659"/>
    </source>
</evidence>
<reference evidence="5 6" key="1">
    <citation type="submission" date="2018-01" db="EMBL/GenBank/DDBJ databases">
        <title>Whole genome analyses suggest that Burkholderia sensu lato contains two further novel genera in the rhizoxinica-symbiotica group Mycetohabitans gen. nov., and Trinickia gen. nov.: implications for the evolution of diazotrophy and nodulation in the Burkholderiaceae.</title>
        <authorList>
            <person name="Estrada-de los Santos P."/>
            <person name="Palmer M."/>
            <person name="Chavez-Ramirez B."/>
            <person name="Beukes C."/>
            <person name="Steenkamp E.T."/>
            <person name="Hirsch A.M."/>
            <person name="Manyaka P."/>
            <person name="Maluk M."/>
            <person name="Lafos M."/>
            <person name="Crook M."/>
            <person name="Gross E."/>
            <person name="Simon M.F."/>
            <person name="Bueno dos Reis Junior F."/>
            <person name="Poole P.S."/>
            <person name="Venter S.N."/>
            <person name="James E.K."/>
        </authorList>
    </citation>
    <scope>NUCLEOTIDE SEQUENCE [LARGE SCALE GENOMIC DNA]</scope>
    <source>
        <strain evidence="5 6">WSM 3937</strain>
    </source>
</reference>
<keyword evidence="2" id="KW-0119">Carbohydrate metabolism</keyword>
<dbReference type="Pfam" id="PF10282">
    <property type="entry name" value="Lactonase"/>
    <property type="match status" value="1"/>
</dbReference>
<dbReference type="EMBL" id="CADIJZ010000009">
    <property type="protein sequence ID" value="CAB3684811.1"/>
    <property type="molecule type" value="Genomic_DNA"/>
</dbReference>
<dbReference type="Proteomes" id="UP000494205">
    <property type="component" value="Unassembled WGS sequence"/>
</dbReference>
<comment type="similarity">
    <text evidence="1">Belongs to the cycloisomerase 2 family.</text>
</comment>
<accession>A0A2N7WMT4</accession>
<keyword evidence="3" id="KW-0732">Signal</keyword>
<evidence type="ECO:0000313" key="5">
    <source>
        <dbReference type="EMBL" id="PMS30749.1"/>
    </source>
</evidence>
<sequence length="366" mass="38821">MSVKAVSRAVAILLAGAAISGVAHAATYAYVSNADSQDISVFSLDKSNGALKPVETVGIGGTVMPMAFSPSHLRLYAGVRSKPYRVVSFAVNPLDGRLTELGKAPLADSMAYVSTDASGRYLFSASYGGNLLAVNSIGANGVAGDVQQIVKTGPMAHAIRNAPDNRYVFASVLGADAWLRLKFDPSNGSLTEDAAPAYSLPAKSGPRHFVFSPDHRFAYLIDELDGKLHALAFDNQRDSVKPLQTISILPANFSGDKPWGADVHVTPDGRFLYASERTSSTLAAYRVDRASGKLTRIGTYPTEKQPRGFNIDPSGNYLLAVGQLSTNLSAYRIDPKTGALSTLGQYPVGKGANWIEIVEFDGSNAD</sequence>
<dbReference type="PANTHER" id="PTHR30344:SF1">
    <property type="entry name" value="6-PHOSPHOGLUCONOLACTONASE"/>
    <property type="match status" value="1"/>
</dbReference>
<name>A0A2N7WMT4_9BURK</name>
<proteinExistence type="inferred from homology"/>
<evidence type="ECO:0000313" key="4">
    <source>
        <dbReference type="EMBL" id="CAB3684811.1"/>
    </source>
</evidence>
<reference evidence="4 7" key="2">
    <citation type="submission" date="2020-04" db="EMBL/GenBank/DDBJ databases">
        <authorList>
            <person name="De Canck E."/>
        </authorList>
    </citation>
    <scope>NUCLEOTIDE SEQUENCE [LARGE SCALE GENOMIC DNA]</scope>
    <source>
        <strain evidence="4 7">LMG 27174</strain>
    </source>
</reference>
<dbReference type="EC" id="3.1.1.31" evidence="4"/>
<evidence type="ECO:0000256" key="1">
    <source>
        <dbReference type="ARBA" id="ARBA00005564"/>
    </source>
</evidence>
<dbReference type="GO" id="GO:0006006">
    <property type="term" value="P:glucose metabolic process"/>
    <property type="evidence" value="ECO:0007669"/>
    <property type="project" value="UniProtKB-KW"/>
</dbReference>
<dbReference type="GO" id="GO:0017057">
    <property type="term" value="F:6-phosphogluconolactonase activity"/>
    <property type="evidence" value="ECO:0007669"/>
    <property type="project" value="UniProtKB-EC"/>
</dbReference>
<dbReference type="EMBL" id="PNXY01000008">
    <property type="protein sequence ID" value="PMS30749.1"/>
    <property type="molecule type" value="Genomic_DNA"/>
</dbReference>
<feature type="signal peptide" evidence="3">
    <location>
        <begin position="1"/>
        <end position="25"/>
    </location>
</feature>
<gene>
    <name evidence="4" type="primary">pgl_1</name>
    <name evidence="5" type="ORF">C0Z16_13690</name>
    <name evidence="4" type="ORF">LMG27174_02846</name>
</gene>
<keyword evidence="6" id="KW-1185">Reference proteome</keyword>